<keyword evidence="3" id="KW-1185">Reference proteome</keyword>
<dbReference type="VEuPathDB" id="FungiDB:BO78DRAFT_78138"/>
<dbReference type="EMBL" id="KZ826336">
    <property type="protein sequence ID" value="PYI08245.1"/>
    <property type="molecule type" value="Genomic_DNA"/>
</dbReference>
<accession>A0A319EKR5</accession>
<protein>
    <submittedName>
        <fullName evidence="2">Uncharacterized protein</fullName>
    </submittedName>
</protein>
<proteinExistence type="predicted"/>
<sequence>MMDRTRTGPSSPNGRCPGTLRTHQRQRVIRAKARYADGCTLPMSMAKTRPVLGYYYHHQHQHHYWPGPSKATSECLAAMCGGGLWGISRLQ</sequence>
<organism evidence="2 3">
    <name type="scientific">Aspergillus sclerotiicarbonarius (strain CBS 121057 / IBT 28362)</name>
    <dbReference type="NCBI Taxonomy" id="1448318"/>
    <lineage>
        <taxon>Eukaryota</taxon>
        <taxon>Fungi</taxon>
        <taxon>Dikarya</taxon>
        <taxon>Ascomycota</taxon>
        <taxon>Pezizomycotina</taxon>
        <taxon>Eurotiomycetes</taxon>
        <taxon>Eurotiomycetidae</taxon>
        <taxon>Eurotiales</taxon>
        <taxon>Aspergillaceae</taxon>
        <taxon>Aspergillus</taxon>
        <taxon>Aspergillus subgen. Circumdati</taxon>
    </lineage>
</organism>
<evidence type="ECO:0000256" key="1">
    <source>
        <dbReference type="SAM" id="MobiDB-lite"/>
    </source>
</evidence>
<name>A0A319EKR5_ASPSB</name>
<gene>
    <name evidence="2" type="ORF">BO78DRAFT_78138</name>
</gene>
<feature type="region of interest" description="Disordered" evidence="1">
    <location>
        <begin position="1"/>
        <end position="24"/>
    </location>
</feature>
<reference evidence="2 3" key="1">
    <citation type="submission" date="2018-02" db="EMBL/GenBank/DDBJ databases">
        <title>The genomes of Aspergillus section Nigri reveals drivers in fungal speciation.</title>
        <authorList>
            <consortium name="DOE Joint Genome Institute"/>
            <person name="Vesth T.C."/>
            <person name="Nybo J."/>
            <person name="Theobald S."/>
            <person name="Brandl J."/>
            <person name="Frisvad J.C."/>
            <person name="Nielsen K.F."/>
            <person name="Lyhne E.K."/>
            <person name="Kogle M.E."/>
            <person name="Kuo A."/>
            <person name="Riley R."/>
            <person name="Clum A."/>
            <person name="Nolan M."/>
            <person name="Lipzen A."/>
            <person name="Salamov A."/>
            <person name="Henrissat B."/>
            <person name="Wiebenga A."/>
            <person name="De vries R.P."/>
            <person name="Grigoriev I.V."/>
            <person name="Mortensen U.H."/>
            <person name="Andersen M.R."/>
            <person name="Baker S.E."/>
        </authorList>
    </citation>
    <scope>NUCLEOTIDE SEQUENCE [LARGE SCALE GENOMIC DNA]</scope>
    <source>
        <strain evidence="2 3">CBS 121057</strain>
    </source>
</reference>
<dbReference type="AlphaFoldDB" id="A0A319EKR5"/>
<evidence type="ECO:0000313" key="3">
    <source>
        <dbReference type="Proteomes" id="UP000248423"/>
    </source>
</evidence>
<dbReference type="Proteomes" id="UP000248423">
    <property type="component" value="Unassembled WGS sequence"/>
</dbReference>
<evidence type="ECO:0000313" key="2">
    <source>
        <dbReference type="EMBL" id="PYI08245.1"/>
    </source>
</evidence>